<dbReference type="RefSeq" id="WP_123090990.1">
    <property type="nucleotide sequence ID" value="NZ_CP044548.2"/>
</dbReference>
<gene>
    <name evidence="1" type="ORF">EEW87_16385</name>
</gene>
<evidence type="ECO:0000313" key="2">
    <source>
        <dbReference type="Proteomes" id="UP000271708"/>
    </source>
</evidence>
<name>A0A650GE52_9MICO</name>
<dbReference type="Proteomes" id="UP000271708">
    <property type="component" value="Chromosome"/>
</dbReference>
<dbReference type="PANTHER" id="PTHR14136">
    <property type="entry name" value="BTB_POZ DOMAIN-CONTAINING PROTEIN KCTD9"/>
    <property type="match status" value="1"/>
</dbReference>
<dbReference type="PANTHER" id="PTHR14136:SF17">
    <property type="entry name" value="BTB_POZ DOMAIN-CONTAINING PROTEIN KCTD9"/>
    <property type="match status" value="1"/>
</dbReference>
<proteinExistence type="predicted"/>
<dbReference type="Gene3D" id="2.160.20.80">
    <property type="entry name" value="E3 ubiquitin-protein ligase SopA"/>
    <property type="match status" value="1"/>
</dbReference>
<organism evidence="1 2">
    <name type="scientific">Janibacter melonis</name>
    <dbReference type="NCBI Taxonomy" id="262209"/>
    <lineage>
        <taxon>Bacteria</taxon>
        <taxon>Bacillati</taxon>
        <taxon>Actinomycetota</taxon>
        <taxon>Actinomycetes</taxon>
        <taxon>Micrococcales</taxon>
        <taxon>Intrasporangiaceae</taxon>
        <taxon>Janibacter</taxon>
    </lineage>
</organism>
<dbReference type="KEGG" id="jme:EEW87_16385"/>
<dbReference type="InterPro" id="IPR051082">
    <property type="entry name" value="Pentapeptide-BTB/POZ_domain"/>
</dbReference>
<accession>A0A650GE52</accession>
<evidence type="ECO:0008006" key="3">
    <source>
        <dbReference type="Google" id="ProtNLM"/>
    </source>
</evidence>
<dbReference type="SUPFAM" id="SSF141571">
    <property type="entry name" value="Pentapeptide repeat-like"/>
    <property type="match status" value="1"/>
</dbReference>
<dbReference type="AlphaFoldDB" id="A0A650GE52"/>
<reference evidence="1 2" key="1">
    <citation type="submission" date="2019-09" db="EMBL/GenBank/DDBJ databases">
        <title>Complete Genome Sequence of Janibacter melonis M714 with both human health impact and industrial applications.</title>
        <authorList>
            <person name="Jin M."/>
            <person name="Zhao Q.R."/>
        </authorList>
    </citation>
    <scope>NUCLEOTIDE SEQUENCE [LARGE SCALE GENOMIC DNA]</scope>
    <source>
        <strain evidence="1 2">M714</strain>
    </source>
</reference>
<protein>
    <recommendedName>
        <fullName evidence="3">Pentapeptide repeat-containing protein</fullName>
    </recommendedName>
</protein>
<dbReference type="Pfam" id="PF00805">
    <property type="entry name" value="Pentapeptide"/>
    <property type="match status" value="1"/>
</dbReference>
<sequence length="201" mass="21521">MSGLHELLAGRDLVEDEELRGDLAEQERLEGVTFVGCTITGSVWAHAVVARCRFEDCTFEGVDLSGTRLPDTVLDGCRLVDVRALGAAWSSLARPTIPPDPSTWTGCRLDLGSFGGADLTGARFERCSLVEADLDGVVLRGARLDDCDLRGTRVIRADLREADLRGSHGYVLDPRDNEVAGLQVDLVGAVGLLTPFGIEVG</sequence>
<dbReference type="GeneID" id="59160459"/>
<evidence type="ECO:0000313" key="1">
    <source>
        <dbReference type="EMBL" id="QGX08254.1"/>
    </source>
</evidence>
<dbReference type="InterPro" id="IPR001646">
    <property type="entry name" value="5peptide_repeat"/>
</dbReference>
<dbReference type="EMBL" id="CP044548">
    <property type="protein sequence ID" value="QGX08254.1"/>
    <property type="molecule type" value="Genomic_DNA"/>
</dbReference>
<dbReference type="Pfam" id="PF13576">
    <property type="entry name" value="Pentapeptide_3"/>
    <property type="match status" value="1"/>
</dbReference>